<name>A0A7C8ILR2_9PLEO</name>
<accession>A0A7C8ILR2</accession>
<evidence type="ECO:0000313" key="3">
    <source>
        <dbReference type="EMBL" id="KAF2877410.1"/>
    </source>
</evidence>
<evidence type="ECO:0000256" key="1">
    <source>
        <dbReference type="SAM" id="MobiDB-lite"/>
    </source>
</evidence>
<dbReference type="InterPro" id="IPR045107">
    <property type="entry name" value="SAC3/GANP/THP3"/>
</dbReference>
<dbReference type="OrthoDB" id="199574at2759"/>
<dbReference type="PROSITE" id="PS50250">
    <property type="entry name" value="PCI"/>
    <property type="match status" value="1"/>
</dbReference>
<feature type="domain" description="PCI" evidence="2">
    <location>
        <begin position="333"/>
        <end position="501"/>
    </location>
</feature>
<dbReference type="GO" id="GO:0005634">
    <property type="term" value="C:nucleus"/>
    <property type="evidence" value="ECO:0007669"/>
    <property type="project" value="TreeGrafter"/>
</dbReference>
<reference evidence="3 4" key="1">
    <citation type="submission" date="2020-01" db="EMBL/GenBank/DDBJ databases">
        <authorList>
            <consortium name="DOE Joint Genome Institute"/>
            <person name="Haridas S."/>
            <person name="Albert R."/>
            <person name="Binder M."/>
            <person name="Bloem J."/>
            <person name="Labutti K."/>
            <person name="Salamov A."/>
            <person name="Andreopoulos B."/>
            <person name="Baker S.E."/>
            <person name="Barry K."/>
            <person name="Bills G."/>
            <person name="Bluhm B.H."/>
            <person name="Cannon C."/>
            <person name="Castanera R."/>
            <person name="Culley D.E."/>
            <person name="Daum C."/>
            <person name="Ezra D."/>
            <person name="Gonzalez J.B."/>
            <person name="Henrissat B."/>
            <person name="Kuo A."/>
            <person name="Liang C."/>
            <person name="Lipzen A."/>
            <person name="Lutzoni F."/>
            <person name="Magnuson J."/>
            <person name="Mondo S."/>
            <person name="Nolan M."/>
            <person name="Ohm R."/>
            <person name="Pangilinan J."/>
            <person name="Park H.-J.H."/>
            <person name="Ramirez L."/>
            <person name="Alfaro M."/>
            <person name="Sun H."/>
            <person name="Tritt A."/>
            <person name="Yoshinaga Y."/>
            <person name="Zwiers L.-H.L."/>
            <person name="Turgeon B.G."/>
            <person name="Goodwin S.B."/>
            <person name="Spatafora J.W."/>
            <person name="Crous P.W."/>
            <person name="Grigoriev I.V."/>
        </authorList>
    </citation>
    <scope>NUCLEOTIDE SEQUENCE [LARGE SCALE GENOMIC DNA]</scope>
    <source>
        <strain evidence="3 4">CBS 611.86</strain>
    </source>
</reference>
<keyword evidence="4" id="KW-1185">Reference proteome</keyword>
<evidence type="ECO:0000313" key="4">
    <source>
        <dbReference type="Proteomes" id="UP000481861"/>
    </source>
</evidence>
<dbReference type="Pfam" id="PF03399">
    <property type="entry name" value="SAC3_GANP"/>
    <property type="match status" value="1"/>
</dbReference>
<feature type="compositionally biased region" description="Polar residues" evidence="1">
    <location>
        <begin position="142"/>
        <end position="154"/>
    </location>
</feature>
<dbReference type="PANTHER" id="PTHR12436:SF4">
    <property type="entry name" value="LEUKOCYTE RECEPTOR CLUSTER MEMBER 8"/>
    <property type="match status" value="1"/>
</dbReference>
<organism evidence="3 4">
    <name type="scientific">Massariosphaeria phaeospora</name>
    <dbReference type="NCBI Taxonomy" id="100035"/>
    <lineage>
        <taxon>Eukaryota</taxon>
        <taxon>Fungi</taxon>
        <taxon>Dikarya</taxon>
        <taxon>Ascomycota</taxon>
        <taxon>Pezizomycotina</taxon>
        <taxon>Dothideomycetes</taxon>
        <taxon>Pleosporomycetidae</taxon>
        <taxon>Pleosporales</taxon>
        <taxon>Pleosporales incertae sedis</taxon>
        <taxon>Massariosphaeria</taxon>
    </lineage>
</organism>
<feature type="region of interest" description="Disordered" evidence="1">
    <location>
        <begin position="127"/>
        <end position="164"/>
    </location>
</feature>
<dbReference type="InterPro" id="IPR000717">
    <property type="entry name" value="PCI_dom"/>
</dbReference>
<proteinExistence type="predicted"/>
<dbReference type="EMBL" id="JAADJZ010000002">
    <property type="protein sequence ID" value="KAF2877410.1"/>
    <property type="molecule type" value="Genomic_DNA"/>
</dbReference>
<sequence>MTLPTTVAMSRAMQQPAYTAVTPRTTLMRPAAAPAVRLPKPFRLMFSVLRHNAAAPAAKPTKVVWSDPVRDYVGRAFDPEFAIEGISHQDTQEKLKSVIGYYASMAMQDEIDWATYPLPQQIIAQERNAAQASSPSLDGFSSLHQPNGFTNPASASKKRKSTDVAGFQDHAAHAPIPPWRHTNLQDRVTLATKHNDKRQKKHLGETVSKLEELELEKRKQRFQLETVDRTTPPPDDDSHSDMLSGPIVGTNQKLEKSFFRLTAPPDPATVRPQDVLERTLAHLTKKWKAEKNYNHICMQFKSLRQDLTVQHIKNAFTVRVYERHARIALEKGDLGEYNQCQTQLKELYEQNLGGNPVEFTAYRILYFVYTCNKTDMNDLLAELTPTDKSQEWIKHALAVRSALTLGNYHKFFKLYLVAKNMGGYLMDMFIERERLYALANFSHAYMSVALRFLTDELAFESDDACREFLESHGVAQYIVEDSVDDQLELRVKVKEARRVFEQLRAAAFSIVDIKGQI</sequence>
<comment type="caution">
    <text evidence="3">The sequence shown here is derived from an EMBL/GenBank/DDBJ whole genome shotgun (WGS) entry which is preliminary data.</text>
</comment>
<dbReference type="InterPro" id="IPR005062">
    <property type="entry name" value="SAC3/GANP/THP3_conserved"/>
</dbReference>
<protein>
    <submittedName>
        <fullName evidence="3">SAC3/GANP/Nin1/mts3/eIF-3 p25 family-domain-containing protein</fullName>
    </submittedName>
</protein>
<dbReference type="Proteomes" id="UP000481861">
    <property type="component" value="Unassembled WGS sequence"/>
</dbReference>
<dbReference type="AlphaFoldDB" id="A0A7C8ILR2"/>
<dbReference type="Gene3D" id="1.25.40.990">
    <property type="match status" value="1"/>
</dbReference>
<gene>
    <name evidence="3" type="ORF">BDV95DRAFT_480822</name>
</gene>
<evidence type="ECO:0000259" key="2">
    <source>
        <dbReference type="PROSITE" id="PS50250"/>
    </source>
</evidence>
<dbReference type="PANTHER" id="PTHR12436">
    <property type="entry name" value="80 KDA MCM3-ASSOCIATED PROTEIN"/>
    <property type="match status" value="1"/>
</dbReference>